<dbReference type="InterPro" id="IPR013083">
    <property type="entry name" value="Znf_RING/FYVE/PHD"/>
</dbReference>
<reference evidence="6" key="2">
    <citation type="journal article" date="2007" name="PLoS Biol.">
        <title>Survey sequencing and comparative analysis of the elephant shark (Callorhinchus milii) genome.</title>
        <authorList>
            <person name="Venkatesh B."/>
            <person name="Kirkness E.F."/>
            <person name="Loh Y.H."/>
            <person name="Halpern A.L."/>
            <person name="Lee A.P."/>
            <person name="Johnson J."/>
            <person name="Dandona N."/>
            <person name="Viswanathan L.D."/>
            <person name="Tay A."/>
            <person name="Venter J.C."/>
            <person name="Strausberg R.L."/>
            <person name="Brenner S."/>
        </authorList>
    </citation>
    <scope>NUCLEOTIDE SEQUENCE [LARGE SCALE GENOMIC DNA]</scope>
</reference>
<dbReference type="Ensembl" id="ENSCMIT00000030564.1">
    <property type="protein sequence ID" value="ENSCMIP00000030097.1"/>
    <property type="gene ID" value="ENSCMIG00000012985.1"/>
</dbReference>
<evidence type="ECO:0000313" key="5">
    <source>
        <dbReference type="Ensembl" id="ENSCMIP00000030097.1"/>
    </source>
</evidence>
<sequence length="114" mass="12822">MVIEESIQVLFYEPITTPCGHTFCLKCLERCLDHSPKYCTISLYCLSSFFLPKCITLHFSTLNFICHLSTHFTRLSMSICSLLLSSSLFTTFLSLVSSANLEIVLPIPKSGSFI</sequence>
<reference evidence="6" key="3">
    <citation type="journal article" date="2014" name="Nature">
        <title>Elephant shark genome provides unique insights into gnathostome evolution.</title>
        <authorList>
            <consortium name="International Elephant Shark Genome Sequencing Consortium"/>
            <person name="Venkatesh B."/>
            <person name="Lee A.P."/>
            <person name="Ravi V."/>
            <person name="Maurya A.K."/>
            <person name="Lian M.M."/>
            <person name="Swann J.B."/>
            <person name="Ohta Y."/>
            <person name="Flajnik M.F."/>
            <person name="Sutoh Y."/>
            <person name="Kasahara M."/>
            <person name="Hoon S."/>
            <person name="Gangu V."/>
            <person name="Roy S.W."/>
            <person name="Irimia M."/>
            <person name="Korzh V."/>
            <person name="Kondrychyn I."/>
            <person name="Lim Z.W."/>
            <person name="Tay B.H."/>
            <person name="Tohari S."/>
            <person name="Kong K.W."/>
            <person name="Ho S."/>
            <person name="Lorente-Galdos B."/>
            <person name="Quilez J."/>
            <person name="Marques-Bonet T."/>
            <person name="Raney B.J."/>
            <person name="Ingham P.W."/>
            <person name="Tay A."/>
            <person name="Hillier L.W."/>
            <person name="Minx P."/>
            <person name="Boehm T."/>
            <person name="Wilson R.K."/>
            <person name="Brenner S."/>
            <person name="Warren W.C."/>
        </authorList>
    </citation>
    <scope>NUCLEOTIDE SEQUENCE [LARGE SCALE GENOMIC DNA]</scope>
</reference>
<evidence type="ECO:0000256" key="3">
    <source>
        <dbReference type="ARBA" id="ARBA00022833"/>
    </source>
</evidence>
<dbReference type="PANTHER" id="PTHR23327:SF5">
    <property type="entry name" value="LON PEPTIDASE N-TERMINAL DOMAIN AND RING FINGER PROTEIN 2"/>
    <property type="match status" value="1"/>
</dbReference>
<dbReference type="GO" id="GO:0061630">
    <property type="term" value="F:ubiquitin protein ligase activity"/>
    <property type="evidence" value="ECO:0007669"/>
    <property type="project" value="TreeGrafter"/>
</dbReference>
<evidence type="ECO:0000256" key="1">
    <source>
        <dbReference type="ARBA" id="ARBA00022723"/>
    </source>
</evidence>
<name>A0A4W3ILW9_CALMI</name>
<dbReference type="InterPro" id="IPR001841">
    <property type="entry name" value="Znf_RING"/>
</dbReference>
<dbReference type="PANTHER" id="PTHR23327">
    <property type="entry name" value="RING FINGER PROTEIN 127"/>
    <property type="match status" value="1"/>
</dbReference>
<protein>
    <recommendedName>
        <fullName evidence="4">RING-type domain-containing protein</fullName>
    </recommendedName>
</protein>
<evidence type="ECO:0000259" key="4">
    <source>
        <dbReference type="Pfam" id="PF13923"/>
    </source>
</evidence>
<dbReference type="AlphaFoldDB" id="A0A4W3ILW9"/>
<dbReference type="InParanoid" id="A0A4W3ILW9"/>
<reference evidence="6" key="1">
    <citation type="journal article" date="2006" name="Science">
        <title>Ancient noncoding elements conserved in the human genome.</title>
        <authorList>
            <person name="Venkatesh B."/>
            <person name="Kirkness E.F."/>
            <person name="Loh Y.H."/>
            <person name="Halpern A.L."/>
            <person name="Lee A.P."/>
            <person name="Johnson J."/>
            <person name="Dandona N."/>
            <person name="Viswanathan L.D."/>
            <person name="Tay A."/>
            <person name="Venter J.C."/>
            <person name="Strausberg R.L."/>
            <person name="Brenner S."/>
        </authorList>
    </citation>
    <scope>NUCLEOTIDE SEQUENCE [LARGE SCALE GENOMIC DNA]</scope>
</reference>
<keyword evidence="3" id="KW-0862">Zinc</keyword>
<accession>A0A4W3ILW9</accession>
<reference evidence="5" key="4">
    <citation type="submission" date="2025-08" db="UniProtKB">
        <authorList>
            <consortium name="Ensembl"/>
        </authorList>
    </citation>
    <scope>IDENTIFICATION</scope>
</reference>
<reference evidence="5" key="5">
    <citation type="submission" date="2025-09" db="UniProtKB">
        <authorList>
            <consortium name="Ensembl"/>
        </authorList>
    </citation>
    <scope>IDENTIFICATION</scope>
</reference>
<dbReference type="Pfam" id="PF13923">
    <property type="entry name" value="zf-C3HC4_2"/>
    <property type="match status" value="1"/>
</dbReference>
<evidence type="ECO:0000313" key="6">
    <source>
        <dbReference type="Proteomes" id="UP000314986"/>
    </source>
</evidence>
<dbReference type="Gene3D" id="3.30.40.10">
    <property type="entry name" value="Zinc/RING finger domain, C3HC4 (zinc finger)"/>
    <property type="match status" value="1"/>
</dbReference>
<proteinExistence type="predicted"/>
<keyword evidence="2" id="KW-0863">Zinc-finger</keyword>
<dbReference type="STRING" id="7868.ENSCMIP00000030097"/>
<evidence type="ECO:0000256" key="2">
    <source>
        <dbReference type="ARBA" id="ARBA00022771"/>
    </source>
</evidence>
<dbReference type="SUPFAM" id="SSF57850">
    <property type="entry name" value="RING/U-box"/>
    <property type="match status" value="1"/>
</dbReference>
<keyword evidence="6" id="KW-1185">Reference proteome</keyword>
<organism evidence="5 6">
    <name type="scientific">Callorhinchus milii</name>
    <name type="common">Ghost shark</name>
    <dbReference type="NCBI Taxonomy" id="7868"/>
    <lineage>
        <taxon>Eukaryota</taxon>
        <taxon>Metazoa</taxon>
        <taxon>Chordata</taxon>
        <taxon>Craniata</taxon>
        <taxon>Vertebrata</taxon>
        <taxon>Chondrichthyes</taxon>
        <taxon>Holocephali</taxon>
        <taxon>Chimaeriformes</taxon>
        <taxon>Callorhinchidae</taxon>
        <taxon>Callorhinchus</taxon>
    </lineage>
</organism>
<feature type="domain" description="RING-type" evidence="4">
    <location>
        <begin position="11"/>
        <end position="39"/>
    </location>
</feature>
<dbReference type="Proteomes" id="UP000314986">
    <property type="component" value="Unassembled WGS sequence"/>
</dbReference>
<keyword evidence="1" id="KW-0479">Metal-binding</keyword>